<feature type="transmembrane region" description="Helical" evidence="8">
    <location>
        <begin position="156"/>
        <end position="177"/>
    </location>
</feature>
<feature type="transmembrane region" description="Helical" evidence="8">
    <location>
        <begin position="243"/>
        <end position="265"/>
    </location>
</feature>
<keyword evidence="10" id="KW-1185">Reference proteome</keyword>
<comment type="similarity">
    <text evidence="2">Belongs to the sodium:galactoside symporter (TC 2.A.2) family.</text>
</comment>
<reference evidence="9 10" key="1">
    <citation type="submission" date="2016-01" db="EMBL/GenBank/DDBJ databases">
        <title>High potential of lignocellulose degradation of a new Verrucomicrobia species.</title>
        <authorList>
            <person name="Wang Y."/>
            <person name="Shi Y."/>
            <person name="Qiu Z."/>
            <person name="Liu S."/>
            <person name="Yang H."/>
        </authorList>
    </citation>
    <scope>NUCLEOTIDE SEQUENCE [LARGE SCALE GENOMIC DNA]</scope>
    <source>
        <strain evidence="9 10">TSB47</strain>
    </source>
</reference>
<evidence type="ECO:0000313" key="10">
    <source>
        <dbReference type="Proteomes" id="UP000078486"/>
    </source>
</evidence>
<dbReference type="GO" id="GO:0005886">
    <property type="term" value="C:plasma membrane"/>
    <property type="evidence" value="ECO:0007669"/>
    <property type="project" value="UniProtKB-SubCell"/>
</dbReference>
<comment type="subcellular location">
    <subcellularLocation>
        <location evidence="1">Cell membrane</location>
        <topology evidence="1">Multi-pass membrane protein</topology>
    </subcellularLocation>
</comment>
<evidence type="ECO:0000313" key="9">
    <source>
        <dbReference type="EMBL" id="OAM91264.1"/>
    </source>
</evidence>
<evidence type="ECO:0000256" key="8">
    <source>
        <dbReference type="SAM" id="Phobius"/>
    </source>
</evidence>
<feature type="transmembrane region" description="Helical" evidence="8">
    <location>
        <begin position="277"/>
        <end position="300"/>
    </location>
</feature>
<evidence type="ECO:0000256" key="3">
    <source>
        <dbReference type="ARBA" id="ARBA00022448"/>
    </source>
</evidence>
<dbReference type="GO" id="GO:0006814">
    <property type="term" value="P:sodium ion transport"/>
    <property type="evidence" value="ECO:0007669"/>
    <property type="project" value="InterPro"/>
</dbReference>
<dbReference type="STRING" id="1184151.AW736_04135"/>
<evidence type="ECO:0000256" key="1">
    <source>
        <dbReference type="ARBA" id="ARBA00004651"/>
    </source>
</evidence>
<evidence type="ECO:0008006" key="11">
    <source>
        <dbReference type="Google" id="ProtNLM"/>
    </source>
</evidence>
<dbReference type="RefSeq" id="WP_068768980.1">
    <property type="nucleotide sequence ID" value="NZ_CP109796.1"/>
</dbReference>
<gene>
    <name evidence="9" type="ORF">AW736_04135</name>
</gene>
<dbReference type="Gene3D" id="1.20.1250.20">
    <property type="entry name" value="MFS general substrate transporter like domains"/>
    <property type="match status" value="2"/>
</dbReference>
<feature type="transmembrane region" description="Helical" evidence="8">
    <location>
        <begin position="90"/>
        <end position="109"/>
    </location>
</feature>
<keyword evidence="3" id="KW-0813">Transport</keyword>
<feature type="transmembrane region" description="Helical" evidence="8">
    <location>
        <begin position="312"/>
        <end position="329"/>
    </location>
</feature>
<organism evidence="9 10">
    <name type="scientific">Termitidicoccus mucosus</name>
    <dbReference type="NCBI Taxonomy" id="1184151"/>
    <lineage>
        <taxon>Bacteria</taxon>
        <taxon>Pseudomonadati</taxon>
        <taxon>Verrucomicrobiota</taxon>
        <taxon>Opitutia</taxon>
        <taxon>Opitutales</taxon>
        <taxon>Opitutaceae</taxon>
        <taxon>Termitidicoccus</taxon>
    </lineage>
</organism>
<feature type="transmembrane region" description="Helical" evidence="8">
    <location>
        <begin position="115"/>
        <end position="135"/>
    </location>
</feature>
<dbReference type="InterPro" id="IPR018043">
    <property type="entry name" value="Na/Gal_symport_CS"/>
</dbReference>
<evidence type="ECO:0000256" key="4">
    <source>
        <dbReference type="ARBA" id="ARBA00022475"/>
    </source>
</evidence>
<accession>A0A178IN06</accession>
<dbReference type="AlphaFoldDB" id="A0A178IN06"/>
<protein>
    <recommendedName>
        <fullName evidence="11">Sugar transporter</fullName>
    </recommendedName>
</protein>
<dbReference type="OrthoDB" id="7584869at2"/>
<feature type="transmembrane region" description="Helical" evidence="8">
    <location>
        <begin position="189"/>
        <end position="212"/>
    </location>
</feature>
<name>A0A178IN06_9BACT</name>
<dbReference type="SUPFAM" id="SSF103473">
    <property type="entry name" value="MFS general substrate transporter"/>
    <property type="match status" value="1"/>
</dbReference>
<dbReference type="PANTHER" id="PTHR11328:SF24">
    <property type="entry name" value="MAJOR FACILITATOR SUPERFAMILY (MFS) PROFILE DOMAIN-CONTAINING PROTEIN"/>
    <property type="match status" value="1"/>
</dbReference>
<evidence type="ECO:0000256" key="2">
    <source>
        <dbReference type="ARBA" id="ARBA00009617"/>
    </source>
</evidence>
<evidence type="ECO:0000256" key="6">
    <source>
        <dbReference type="ARBA" id="ARBA00022989"/>
    </source>
</evidence>
<proteinExistence type="inferred from homology"/>
<dbReference type="Pfam" id="PF13347">
    <property type="entry name" value="MFS_2"/>
    <property type="match status" value="1"/>
</dbReference>
<feature type="transmembrane region" description="Helical" evidence="8">
    <location>
        <begin position="423"/>
        <end position="443"/>
    </location>
</feature>
<feature type="transmembrane region" description="Helical" evidence="8">
    <location>
        <begin position="341"/>
        <end position="362"/>
    </location>
</feature>
<keyword evidence="7 8" id="KW-0472">Membrane</keyword>
<comment type="caution">
    <text evidence="9">The sequence shown here is derived from an EMBL/GenBank/DDBJ whole genome shotgun (WGS) entry which is preliminary data.</text>
</comment>
<dbReference type="PROSITE" id="PS00872">
    <property type="entry name" value="NA_GALACTOSIDE_SYMP"/>
    <property type="match status" value="1"/>
</dbReference>
<dbReference type="EMBL" id="LRRQ01000032">
    <property type="protein sequence ID" value="OAM91264.1"/>
    <property type="molecule type" value="Genomic_DNA"/>
</dbReference>
<keyword evidence="4" id="KW-1003">Cell membrane</keyword>
<feature type="transmembrane region" description="Helical" evidence="8">
    <location>
        <begin position="383"/>
        <end position="403"/>
    </location>
</feature>
<dbReference type="InterPro" id="IPR039672">
    <property type="entry name" value="MFS_2"/>
</dbReference>
<keyword evidence="6 8" id="KW-1133">Transmembrane helix</keyword>
<dbReference type="Proteomes" id="UP000078486">
    <property type="component" value="Unassembled WGS sequence"/>
</dbReference>
<dbReference type="InterPro" id="IPR036259">
    <property type="entry name" value="MFS_trans_sf"/>
</dbReference>
<evidence type="ECO:0000256" key="7">
    <source>
        <dbReference type="ARBA" id="ARBA00023136"/>
    </source>
</evidence>
<keyword evidence="5 8" id="KW-0812">Transmembrane</keyword>
<dbReference type="GO" id="GO:0015293">
    <property type="term" value="F:symporter activity"/>
    <property type="evidence" value="ECO:0007669"/>
    <property type="project" value="InterPro"/>
</dbReference>
<dbReference type="PANTHER" id="PTHR11328">
    <property type="entry name" value="MAJOR FACILITATOR SUPERFAMILY DOMAIN-CONTAINING PROTEIN"/>
    <property type="match status" value="1"/>
</dbReference>
<evidence type="ECO:0000256" key="5">
    <source>
        <dbReference type="ARBA" id="ARBA00022692"/>
    </source>
</evidence>
<sequence>MPAQHHKTASDDKVSFGQKLAYGAGGYADNLMQNSVNQMAKPVFNMTLGVDPGLLTTALALPRLWDAIIDPFIGTASDNARTRWGRRKPFVVVGATLCGLLFALLWMVPHGWPKAGYLAHFFIVVMLFYTAYAVFTVPYGAVGIEMSPDYHERTRVVAFRTFFSGIAGISTSWMLWLSQRSVFTDALHGMHWVGLGVGLTMIVLGVMPALFVKERGQTKARKQRKVPLLPSLKESITIKSFRLILLIIVLMSIGLFMVNGLGYYINIYYVFGGDMRAASAIQGVTGTVYQVSGMLALPLITMASSRFGKRRTLFVCLFLPLVGTIAKWFCYTPSYPYLQVVPPLLMSPGLACLWTLLGSMLADVTDVDELKHGVRREGTLNAIYMWASKLGTSAAVLMSGYVISFSGFKAEFGGAQTPESMLVMRALVAFLPALSIAAAIIIVKRFPIGEAEAYATRKELEHRRAMAPRSAQ</sequence>
<dbReference type="GO" id="GO:0008643">
    <property type="term" value="P:carbohydrate transport"/>
    <property type="evidence" value="ECO:0007669"/>
    <property type="project" value="InterPro"/>
</dbReference>